<dbReference type="Proteomes" id="UP000230750">
    <property type="component" value="Unassembled WGS sequence"/>
</dbReference>
<evidence type="ECO:0000313" key="3">
    <source>
        <dbReference type="EMBL" id="PIK56001.1"/>
    </source>
</evidence>
<evidence type="ECO:0000256" key="1">
    <source>
        <dbReference type="SAM" id="Coils"/>
    </source>
</evidence>
<feature type="coiled-coil region" evidence="1">
    <location>
        <begin position="49"/>
        <end position="94"/>
    </location>
</feature>
<evidence type="ECO:0000256" key="2">
    <source>
        <dbReference type="SAM" id="MobiDB-lite"/>
    </source>
</evidence>
<dbReference type="SUPFAM" id="SSF74924">
    <property type="entry name" value="Cap-Gly domain"/>
    <property type="match status" value="1"/>
</dbReference>
<keyword evidence="4" id="KW-1185">Reference proteome</keyword>
<dbReference type="EMBL" id="MRZV01000192">
    <property type="protein sequence ID" value="PIK56001.1"/>
    <property type="molecule type" value="Genomic_DNA"/>
</dbReference>
<name>A0A2G8L6V5_STIJA</name>
<comment type="caution">
    <text evidence="3">The sequence shown here is derived from an EMBL/GenBank/DDBJ whole genome shotgun (WGS) entry which is preliminary data.</text>
</comment>
<feature type="region of interest" description="Disordered" evidence="2">
    <location>
        <begin position="116"/>
        <end position="138"/>
    </location>
</feature>
<evidence type="ECO:0000313" key="4">
    <source>
        <dbReference type="Proteomes" id="UP000230750"/>
    </source>
</evidence>
<dbReference type="AlphaFoldDB" id="A0A2G8L6V5"/>
<dbReference type="InterPro" id="IPR036859">
    <property type="entry name" value="CAP-Gly_dom_sf"/>
</dbReference>
<reference evidence="3 4" key="1">
    <citation type="journal article" date="2017" name="PLoS Biol.">
        <title>The sea cucumber genome provides insights into morphological evolution and visceral regeneration.</title>
        <authorList>
            <person name="Zhang X."/>
            <person name="Sun L."/>
            <person name="Yuan J."/>
            <person name="Sun Y."/>
            <person name="Gao Y."/>
            <person name="Zhang L."/>
            <person name="Li S."/>
            <person name="Dai H."/>
            <person name="Hamel J.F."/>
            <person name="Liu C."/>
            <person name="Yu Y."/>
            <person name="Liu S."/>
            <person name="Lin W."/>
            <person name="Guo K."/>
            <person name="Jin S."/>
            <person name="Xu P."/>
            <person name="Storey K.B."/>
            <person name="Huan P."/>
            <person name="Zhang T."/>
            <person name="Zhou Y."/>
            <person name="Zhang J."/>
            <person name="Lin C."/>
            <person name="Li X."/>
            <person name="Xing L."/>
            <person name="Huo D."/>
            <person name="Sun M."/>
            <person name="Wang L."/>
            <person name="Mercier A."/>
            <person name="Li F."/>
            <person name="Yang H."/>
            <person name="Xiang J."/>
        </authorList>
    </citation>
    <scope>NUCLEOTIDE SEQUENCE [LARGE SCALE GENOMIC DNA]</scope>
    <source>
        <strain evidence="3">Shaxun</strain>
        <tissue evidence="3">Muscle</tissue>
    </source>
</reference>
<keyword evidence="1" id="KW-0175">Coiled coil</keyword>
<protein>
    <recommendedName>
        <fullName evidence="5">CAP-Gly domain-containing protein</fullName>
    </recommendedName>
</protein>
<proteinExistence type="predicted"/>
<evidence type="ECO:0008006" key="5">
    <source>
        <dbReference type="Google" id="ProtNLM"/>
    </source>
</evidence>
<organism evidence="3 4">
    <name type="scientific">Stichopus japonicus</name>
    <name type="common">Sea cucumber</name>
    <dbReference type="NCBI Taxonomy" id="307972"/>
    <lineage>
        <taxon>Eukaryota</taxon>
        <taxon>Metazoa</taxon>
        <taxon>Echinodermata</taxon>
        <taxon>Eleutherozoa</taxon>
        <taxon>Echinozoa</taxon>
        <taxon>Holothuroidea</taxon>
        <taxon>Aspidochirotacea</taxon>
        <taxon>Aspidochirotida</taxon>
        <taxon>Stichopodidae</taxon>
        <taxon>Apostichopus</taxon>
    </lineage>
</organism>
<dbReference type="Gene3D" id="2.30.30.190">
    <property type="entry name" value="CAP Gly-rich-like domain"/>
    <property type="match status" value="1"/>
</dbReference>
<sequence>MHKFVIIFSFQQKQIFSQEETHNHRVHLQTEENLVKVLRESVGIQCSLSEDLHRNLQRQLDEVVKEKAELGSNYLRVQQELEQLKLHVETLENERRMKDCCIVEIENELMMRNIPHSEPLTKDSGLKQSLPRLTEPTTTTGCQKAVKSLSRITGGCTIHLEDRVMIKGDRTGRVCYIGPLKHLKPSMVFVGVQLESTEFGEVWTSQTDSRFESQFSGYHAQWLSNLCKRAGVCFFLSVTASL</sequence>
<accession>A0A2G8L6V5</accession>
<gene>
    <name evidence="3" type="ORF">BSL78_07094</name>
</gene>